<evidence type="ECO:0008006" key="10">
    <source>
        <dbReference type="Google" id="ProtNLM"/>
    </source>
</evidence>
<dbReference type="GO" id="GO:0016020">
    <property type="term" value="C:membrane"/>
    <property type="evidence" value="ECO:0007669"/>
    <property type="project" value="UniProtKB-SubCell"/>
</dbReference>
<dbReference type="EMBL" id="VFLP01000034">
    <property type="protein sequence ID" value="TRX92749.1"/>
    <property type="molecule type" value="Genomic_DNA"/>
</dbReference>
<dbReference type="OrthoDB" id="5086500at2759"/>
<evidence type="ECO:0000256" key="4">
    <source>
        <dbReference type="ARBA" id="ARBA00022824"/>
    </source>
</evidence>
<dbReference type="Proteomes" id="UP000319160">
    <property type="component" value="Unassembled WGS sequence"/>
</dbReference>
<evidence type="ECO:0000256" key="3">
    <source>
        <dbReference type="ARBA" id="ARBA00004370"/>
    </source>
</evidence>
<evidence type="ECO:0000256" key="7">
    <source>
        <dbReference type="SAM" id="MobiDB-lite"/>
    </source>
</evidence>
<feature type="compositionally biased region" description="Polar residues" evidence="7">
    <location>
        <begin position="246"/>
        <end position="255"/>
    </location>
</feature>
<gene>
    <name evidence="8" type="ORF">FHL15_006423</name>
</gene>
<reference evidence="9" key="1">
    <citation type="submission" date="2019-06" db="EMBL/GenBank/DDBJ databases">
        <title>Draft genome sequence of the griseofulvin-producing fungus Xylaria cubensis strain G536.</title>
        <authorList>
            <person name="Mead M.E."/>
            <person name="Raja H.A."/>
            <person name="Steenwyk J.L."/>
            <person name="Knowles S.L."/>
            <person name="Oberlies N.H."/>
            <person name="Rokas A."/>
        </authorList>
    </citation>
    <scope>NUCLEOTIDE SEQUENCE [LARGE SCALE GENOMIC DNA]</scope>
    <source>
        <strain evidence="9">G536</strain>
    </source>
</reference>
<dbReference type="GO" id="GO:0005739">
    <property type="term" value="C:mitochondrion"/>
    <property type="evidence" value="ECO:0007669"/>
    <property type="project" value="UniProtKB-SubCell"/>
</dbReference>
<sequence length="281" mass="31475">MLSIVAVHGLNGNALGTWTSRKNGICWLHDERFLPKYVKNARVLVWGYNSSFASLTGAEPSGNRIHNHAHTLIAQLYADRKALSYSHSRSSDKIAHLHTIFTCTYGILFFGTPHHGSSKASLLLTLQKLTSLTLPRRFGRVDRGLVKALEEESETLQNITDYFTPLMKDFHIHFFWEQEKTNLKYTKDYIVEKESAAPAFDDTERSGIAADHSGMVKFEDSNSSGFRLVAATLDRYCAEAPETINNRRSTLSSLPGNGRDDRTEILSLSSDSSAPHRKNEA</sequence>
<dbReference type="AlphaFoldDB" id="A0A553HXS5"/>
<evidence type="ECO:0000256" key="1">
    <source>
        <dbReference type="ARBA" id="ARBA00004173"/>
    </source>
</evidence>
<dbReference type="PANTHER" id="PTHR48182:SF2">
    <property type="entry name" value="PROTEIN SERAC1"/>
    <property type="match status" value="1"/>
</dbReference>
<name>A0A553HXS5_9PEZI</name>
<comment type="caution">
    <text evidence="8">The sequence shown here is derived from an EMBL/GenBank/DDBJ whole genome shotgun (WGS) entry which is preliminary data.</text>
</comment>
<keyword evidence="5" id="KW-0496">Mitochondrion</keyword>
<dbReference type="SUPFAM" id="SSF53474">
    <property type="entry name" value="alpha/beta-Hydrolases"/>
    <property type="match status" value="1"/>
</dbReference>
<feature type="region of interest" description="Disordered" evidence="7">
    <location>
        <begin position="246"/>
        <end position="281"/>
    </location>
</feature>
<evidence type="ECO:0000313" key="8">
    <source>
        <dbReference type="EMBL" id="TRX92749.1"/>
    </source>
</evidence>
<evidence type="ECO:0000313" key="9">
    <source>
        <dbReference type="Proteomes" id="UP000319160"/>
    </source>
</evidence>
<dbReference type="InterPro" id="IPR029058">
    <property type="entry name" value="AB_hydrolase_fold"/>
</dbReference>
<proteinExistence type="predicted"/>
<keyword evidence="6" id="KW-0472">Membrane</keyword>
<accession>A0A553HXS5</accession>
<dbReference type="InterPro" id="IPR052374">
    <property type="entry name" value="SERAC1"/>
</dbReference>
<evidence type="ECO:0000256" key="6">
    <source>
        <dbReference type="ARBA" id="ARBA00023136"/>
    </source>
</evidence>
<organism evidence="8 9">
    <name type="scientific">Xylaria flabelliformis</name>
    <dbReference type="NCBI Taxonomy" id="2512241"/>
    <lineage>
        <taxon>Eukaryota</taxon>
        <taxon>Fungi</taxon>
        <taxon>Dikarya</taxon>
        <taxon>Ascomycota</taxon>
        <taxon>Pezizomycotina</taxon>
        <taxon>Sordariomycetes</taxon>
        <taxon>Xylariomycetidae</taxon>
        <taxon>Xylariales</taxon>
        <taxon>Xylariaceae</taxon>
        <taxon>Xylaria</taxon>
    </lineage>
</organism>
<dbReference type="PANTHER" id="PTHR48182">
    <property type="entry name" value="PROTEIN SERAC1"/>
    <property type="match status" value="1"/>
</dbReference>
<protein>
    <recommendedName>
        <fullName evidence="10">DUF676 domain-containing protein</fullName>
    </recommendedName>
</protein>
<evidence type="ECO:0000256" key="5">
    <source>
        <dbReference type="ARBA" id="ARBA00023128"/>
    </source>
</evidence>
<keyword evidence="4" id="KW-0256">Endoplasmic reticulum</keyword>
<evidence type="ECO:0000256" key="2">
    <source>
        <dbReference type="ARBA" id="ARBA00004240"/>
    </source>
</evidence>
<dbReference type="GO" id="GO:0005783">
    <property type="term" value="C:endoplasmic reticulum"/>
    <property type="evidence" value="ECO:0007669"/>
    <property type="project" value="UniProtKB-SubCell"/>
</dbReference>
<keyword evidence="9" id="KW-1185">Reference proteome</keyword>
<comment type="subcellular location">
    <subcellularLocation>
        <location evidence="2">Endoplasmic reticulum</location>
    </subcellularLocation>
    <subcellularLocation>
        <location evidence="3">Membrane</location>
    </subcellularLocation>
    <subcellularLocation>
        <location evidence="1">Mitochondrion</location>
    </subcellularLocation>
</comment>